<feature type="compositionally biased region" description="Polar residues" evidence="1">
    <location>
        <begin position="1"/>
        <end position="11"/>
    </location>
</feature>
<comment type="caution">
    <text evidence="2">The sequence shown here is derived from an EMBL/GenBank/DDBJ whole genome shotgun (WGS) entry which is preliminary data.</text>
</comment>
<evidence type="ECO:0000256" key="1">
    <source>
        <dbReference type="SAM" id="MobiDB-lite"/>
    </source>
</evidence>
<sequence>MEKPTGISTIEGQLEKERRLMAEAGGDRTDGEILNQDASPSPKGSSETGSLGSPDQTVATINSESVSEAINQMYPR</sequence>
<keyword evidence="3" id="KW-1185">Reference proteome</keyword>
<feature type="region of interest" description="Disordered" evidence="1">
    <location>
        <begin position="1"/>
        <end position="76"/>
    </location>
</feature>
<evidence type="ECO:0000313" key="2">
    <source>
        <dbReference type="EMBL" id="GIY82272.1"/>
    </source>
</evidence>
<name>A0AAV4WHL8_CAEEX</name>
<dbReference type="EMBL" id="BPLR01016230">
    <property type="protein sequence ID" value="GIY82272.1"/>
    <property type="molecule type" value="Genomic_DNA"/>
</dbReference>
<reference evidence="2 3" key="1">
    <citation type="submission" date="2021-06" db="EMBL/GenBank/DDBJ databases">
        <title>Caerostris extrusa draft genome.</title>
        <authorList>
            <person name="Kono N."/>
            <person name="Arakawa K."/>
        </authorList>
    </citation>
    <scope>NUCLEOTIDE SEQUENCE [LARGE SCALE GENOMIC DNA]</scope>
</reference>
<evidence type="ECO:0000313" key="3">
    <source>
        <dbReference type="Proteomes" id="UP001054945"/>
    </source>
</evidence>
<feature type="compositionally biased region" description="Basic and acidic residues" evidence="1">
    <location>
        <begin position="13"/>
        <end position="31"/>
    </location>
</feature>
<dbReference type="Proteomes" id="UP001054945">
    <property type="component" value="Unassembled WGS sequence"/>
</dbReference>
<proteinExistence type="predicted"/>
<protein>
    <submittedName>
        <fullName evidence="2">Uncharacterized protein</fullName>
    </submittedName>
</protein>
<feature type="compositionally biased region" description="Polar residues" evidence="1">
    <location>
        <begin position="36"/>
        <end position="70"/>
    </location>
</feature>
<organism evidence="2 3">
    <name type="scientific">Caerostris extrusa</name>
    <name type="common">Bark spider</name>
    <name type="synonym">Caerostris bankana</name>
    <dbReference type="NCBI Taxonomy" id="172846"/>
    <lineage>
        <taxon>Eukaryota</taxon>
        <taxon>Metazoa</taxon>
        <taxon>Ecdysozoa</taxon>
        <taxon>Arthropoda</taxon>
        <taxon>Chelicerata</taxon>
        <taxon>Arachnida</taxon>
        <taxon>Araneae</taxon>
        <taxon>Araneomorphae</taxon>
        <taxon>Entelegynae</taxon>
        <taxon>Araneoidea</taxon>
        <taxon>Araneidae</taxon>
        <taxon>Caerostris</taxon>
    </lineage>
</organism>
<accession>A0AAV4WHL8</accession>
<dbReference type="AlphaFoldDB" id="A0AAV4WHL8"/>
<gene>
    <name evidence="2" type="ORF">CEXT_266741</name>
</gene>